<comment type="similarity">
    <text evidence="1">Belongs to the dynein light chain Tctex-type family.</text>
</comment>
<dbReference type="PANTHER" id="PTHR21255">
    <property type="entry name" value="T-COMPLEX-ASSOCIATED-TESTIS-EXPRESSED 1/ DYNEIN LIGHT CHAIN"/>
    <property type="match status" value="1"/>
</dbReference>
<keyword evidence="2" id="KW-0472">Membrane</keyword>
<dbReference type="OMA" id="WDSELQV"/>
<dbReference type="FunCoup" id="A0A671Z463">
    <property type="interactions" value="532"/>
</dbReference>
<organism evidence="3 4">
    <name type="scientific">Sparus aurata</name>
    <name type="common">Gilthead sea bream</name>
    <dbReference type="NCBI Taxonomy" id="8175"/>
    <lineage>
        <taxon>Eukaryota</taxon>
        <taxon>Metazoa</taxon>
        <taxon>Chordata</taxon>
        <taxon>Craniata</taxon>
        <taxon>Vertebrata</taxon>
        <taxon>Euteleostomi</taxon>
        <taxon>Actinopterygii</taxon>
        <taxon>Neopterygii</taxon>
        <taxon>Teleostei</taxon>
        <taxon>Neoteleostei</taxon>
        <taxon>Acanthomorphata</taxon>
        <taxon>Eupercaria</taxon>
        <taxon>Spariformes</taxon>
        <taxon>Sparidae</taxon>
        <taxon>Sparus</taxon>
    </lineage>
</organism>
<dbReference type="GO" id="GO:0005737">
    <property type="term" value="C:cytoplasm"/>
    <property type="evidence" value="ECO:0007669"/>
    <property type="project" value="TreeGrafter"/>
</dbReference>
<protein>
    <submittedName>
        <fullName evidence="3">Dynein light chain Tctex-type 2B</fullName>
    </submittedName>
</protein>
<accession>A0A671Z463</accession>
<dbReference type="InterPro" id="IPR038586">
    <property type="entry name" value="Tctex-1-like_sf"/>
</dbReference>
<evidence type="ECO:0000313" key="3">
    <source>
        <dbReference type="Ensembl" id="ENSSAUP00010069833.1"/>
    </source>
</evidence>
<proteinExistence type="inferred from homology"/>
<dbReference type="GO" id="GO:0007018">
    <property type="term" value="P:microtubule-based movement"/>
    <property type="evidence" value="ECO:0007669"/>
    <property type="project" value="TreeGrafter"/>
</dbReference>
<dbReference type="GeneTree" id="ENSGT00940000160019"/>
<dbReference type="Ensembl" id="ENSSAUT00010073096.1">
    <property type="protein sequence ID" value="ENSSAUP00010069833.1"/>
    <property type="gene ID" value="ENSSAUG00010027635.1"/>
</dbReference>
<reference evidence="3" key="2">
    <citation type="submission" date="2025-08" db="UniProtKB">
        <authorList>
            <consortium name="Ensembl"/>
        </authorList>
    </citation>
    <scope>IDENTIFICATION</scope>
</reference>
<dbReference type="PANTHER" id="PTHR21255:SF7">
    <property type="entry name" value="DYNEIN LIGHT CHAIN TCTEX-TYPE PROTEIN 2B"/>
    <property type="match status" value="1"/>
</dbReference>
<feature type="transmembrane region" description="Helical" evidence="2">
    <location>
        <begin position="131"/>
        <end position="149"/>
    </location>
</feature>
<dbReference type="InParanoid" id="A0A671Z463"/>
<dbReference type="Pfam" id="PF03645">
    <property type="entry name" value="Tctex-1"/>
    <property type="match status" value="1"/>
</dbReference>
<dbReference type="FunFam" id="3.30.1140.40:FF:000003">
    <property type="entry name" value="tctex1 domain-containing protein 2"/>
    <property type="match status" value="1"/>
</dbReference>
<sequence length="172" mass="19750">MTDTDTYLIRPNHQHKFKPAIVKECIREIVRERLSGMQYDPEEVPELSRSLAETIKDKVKQSGFERYKLVVQVVIGEQRGQGVKMSSRCLWDADTDNYAEDVFMNVSAFALVITMWGVKNKNQKKTPERQFFVLQLIVPIVTSAGQLVLCGGCFRKLLLLKTKGGMKQYSFR</sequence>
<dbReference type="GO" id="GO:0005868">
    <property type="term" value="C:cytoplasmic dynein complex"/>
    <property type="evidence" value="ECO:0007669"/>
    <property type="project" value="TreeGrafter"/>
</dbReference>
<evidence type="ECO:0000256" key="2">
    <source>
        <dbReference type="SAM" id="Phobius"/>
    </source>
</evidence>
<reference evidence="3" key="1">
    <citation type="submission" date="2021-04" db="EMBL/GenBank/DDBJ databases">
        <authorList>
            <consortium name="Wellcome Sanger Institute Data Sharing"/>
        </authorList>
    </citation>
    <scope>NUCLEOTIDE SEQUENCE [LARGE SCALE GENOMIC DNA]</scope>
</reference>
<feature type="transmembrane region" description="Helical" evidence="2">
    <location>
        <begin position="102"/>
        <end position="119"/>
    </location>
</feature>
<keyword evidence="4" id="KW-1185">Reference proteome</keyword>
<dbReference type="GO" id="GO:0045505">
    <property type="term" value="F:dynein intermediate chain binding"/>
    <property type="evidence" value="ECO:0007669"/>
    <property type="project" value="TreeGrafter"/>
</dbReference>
<dbReference type="InterPro" id="IPR005334">
    <property type="entry name" value="Tctex-1-like"/>
</dbReference>
<evidence type="ECO:0000256" key="1">
    <source>
        <dbReference type="ARBA" id="ARBA00005361"/>
    </source>
</evidence>
<reference evidence="3" key="3">
    <citation type="submission" date="2025-09" db="UniProtKB">
        <authorList>
            <consortium name="Ensembl"/>
        </authorList>
    </citation>
    <scope>IDENTIFICATION</scope>
</reference>
<name>A0A671Z463_SPAAU</name>
<keyword evidence="2" id="KW-0812">Transmembrane</keyword>
<dbReference type="AlphaFoldDB" id="A0A671Z463"/>
<keyword evidence="2" id="KW-1133">Transmembrane helix</keyword>
<evidence type="ECO:0000313" key="4">
    <source>
        <dbReference type="Proteomes" id="UP000472265"/>
    </source>
</evidence>
<dbReference type="Gene3D" id="3.30.1140.40">
    <property type="entry name" value="Tctex-1"/>
    <property type="match status" value="1"/>
</dbReference>
<dbReference type="Proteomes" id="UP000472265">
    <property type="component" value="Chromosome 11"/>
</dbReference>
<gene>
    <name evidence="3" type="primary">dynlt2b</name>
</gene>
<dbReference type="CDD" id="cd21459">
    <property type="entry name" value="DLC-like_TCTEX1D2"/>
    <property type="match status" value="1"/>
</dbReference>